<keyword evidence="2" id="KW-0547">Nucleotide-binding</keyword>
<evidence type="ECO:0000256" key="2">
    <source>
        <dbReference type="ARBA" id="ARBA00022741"/>
    </source>
</evidence>
<evidence type="ECO:0000256" key="1">
    <source>
        <dbReference type="ARBA" id="ARBA00022737"/>
    </source>
</evidence>
<feature type="domain" description="ABC transporter" evidence="4">
    <location>
        <begin position="310"/>
        <end position="527"/>
    </location>
</feature>
<dbReference type="SMART" id="SM00382">
    <property type="entry name" value="AAA"/>
    <property type="match status" value="2"/>
</dbReference>
<accession>A0ABY5TLY2</accession>
<dbReference type="Pfam" id="PF00005">
    <property type="entry name" value="ABC_tran"/>
    <property type="match status" value="2"/>
</dbReference>
<dbReference type="InterPro" id="IPR003593">
    <property type="entry name" value="AAA+_ATPase"/>
</dbReference>
<sequence length="648" mass="72901">MITLTDIELRRGTKVLLQDAELVVHPGQHIGIIGANGSGKSSLFKLLMGKISADAGELFIPQDWRVAHMAQELANSESSVVDFVLDGDPQIRKIERAIEKALADENHDRLALEYEKLDNANGFDAHYRAEQLLHGLGFAQSELDRPVNSFSGGWRIRLNLAQALMSPSDLMLLDEPTNHLDLDATLWLEQWLKSYTGTLLIISHDRDFIDNVVDRIVHVEHCKTNAYKGNYSTFERVRGERLALQQASFEKQQKRRKEVEEFITRFKAKASKAKQAQSRVKELARMEDIAPAHIDSPFYFSFSQGKKAHSALANISQGDLGYDGQTILSHVNFDLHPGTRIGLLGPNGAGKSTLIASLTGDLDLLSGERVYGENVKIGYFAQHQLEVLDLQASAFLHLQRISPKSTDQELRNFLGGFDFHGDKALEPIKAFSGGEKARVALALIVWQKPNLLLLDEPTNHLDLEMRHALTLALQSYEGALVVISHDRHLLRNTVDEFYLVADGTVKEFEGDLKDYQQWLKNFNRVPTGSGQKNVDQAVPIIKDIIEPVAPIEVLSAAEKKLQRQQSADVRKNLAPLTKKSSQLEKKIEKFQGQLKEIELRLADTDLYQEINKQVLKDQLDLQAEIKKSISESEEQWFDIQQQVEQLSS</sequence>
<evidence type="ECO:0000313" key="6">
    <source>
        <dbReference type="Proteomes" id="UP001059934"/>
    </source>
</evidence>
<feature type="domain" description="ABC transporter" evidence="4">
    <location>
        <begin position="2"/>
        <end position="246"/>
    </location>
</feature>
<dbReference type="InterPro" id="IPR003439">
    <property type="entry name" value="ABC_transporter-like_ATP-bd"/>
</dbReference>
<dbReference type="InterPro" id="IPR032781">
    <property type="entry name" value="ABC_tran_Xtn"/>
</dbReference>
<organism evidence="5 6">
    <name type="scientific">SAR92 clade bacterium H455</name>
    <dbReference type="NCBI Taxonomy" id="2974818"/>
    <lineage>
        <taxon>Bacteria</taxon>
        <taxon>Pseudomonadati</taxon>
        <taxon>Pseudomonadota</taxon>
        <taxon>Gammaproteobacteria</taxon>
        <taxon>Cellvibrionales</taxon>
        <taxon>Porticoccaceae</taxon>
        <taxon>SAR92 clade</taxon>
    </lineage>
</organism>
<dbReference type="InterPro" id="IPR027417">
    <property type="entry name" value="P-loop_NTPase"/>
</dbReference>
<keyword evidence="1" id="KW-0677">Repeat</keyword>
<dbReference type="PANTHER" id="PTHR19211">
    <property type="entry name" value="ATP-BINDING TRANSPORT PROTEIN-RELATED"/>
    <property type="match status" value="1"/>
</dbReference>
<dbReference type="InterPro" id="IPR050611">
    <property type="entry name" value="ABCF"/>
</dbReference>
<keyword evidence="3 5" id="KW-0067">ATP-binding</keyword>
<protein>
    <submittedName>
        <fullName evidence="5">ATP-binding cassette domain-containing protein</fullName>
    </submittedName>
</protein>
<reference evidence="5" key="1">
    <citation type="submission" date="2022-08" db="EMBL/GenBank/DDBJ databases">
        <title>Catabolic pathway analysis in culturable SAR92 clade bacteria reveals their overlooked roles in DMSP degradation in coastal seas.</title>
        <authorList>
            <person name="He X."/>
            <person name="Zhang X."/>
            <person name="Zhang Y."/>
        </authorList>
    </citation>
    <scope>NUCLEOTIDE SEQUENCE</scope>
    <source>
        <strain evidence="5">H455</strain>
    </source>
</reference>
<gene>
    <name evidence="5" type="ORF">NYF23_12760</name>
</gene>
<dbReference type="EMBL" id="CP103416">
    <property type="protein sequence ID" value="UVW34868.1"/>
    <property type="molecule type" value="Genomic_DNA"/>
</dbReference>
<name>A0ABY5TLY2_9GAMM</name>
<dbReference type="CDD" id="cd03221">
    <property type="entry name" value="ABCF_EF-3"/>
    <property type="match status" value="2"/>
</dbReference>
<dbReference type="InterPro" id="IPR017871">
    <property type="entry name" value="ABC_transporter-like_CS"/>
</dbReference>
<keyword evidence="6" id="KW-1185">Reference proteome</keyword>
<dbReference type="PROSITE" id="PS50893">
    <property type="entry name" value="ABC_TRANSPORTER_2"/>
    <property type="match status" value="2"/>
</dbReference>
<proteinExistence type="predicted"/>
<dbReference type="PANTHER" id="PTHR19211:SF14">
    <property type="entry name" value="ATP-BINDING CASSETTE SUB-FAMILY F MEMBER 1"/>
    <property type="match status" value="1"/>
</dbReference>
<evidence type="ECO:0000256" key="3">
    <source>
        <dbReference type="ARBA" id="ARBA00022840"/>
    </source>
</evidence>
<dbReference type="SUPFAM" id="SSF52540">
    <property type="entry name" value="P-loop containing nucleoside triphosphate hydrolases"/>
    <property type="match status" value="2"/>
</dbReference>
<dbReference type="Pfam" id="PF12848">
    <property type="entry name" value="ABC_tran_Xtn"/>
    <property type="match status" value="1"/>
</dbReference>
<evidence type="ECO:0000313" key="5">
    <source>
        <dbReference type="EMBL" id="UVW34868.1"/>
    </source>
</evidence>
<dbReference type="GO" id="GO:0005524">
    <property type="term" value="F:ATP binding"/>
    <property type="evidence" value="ECO:0007669"/>
    <property type="project" value="UniProtKB-KW"/>
</dbReference>
<dbReference type="Gene3D" id="3.40.50.300">
    <property type="entry name" value="P-loop containing nucleotide triphosphate hydrolases"/>
    <property type="match status" value="2"/>
</dbReference>
<evidence type="ECO:0000259" key="4">
    <source>
        <dbReference type="PROSITE" id="PS50893"/>
    </source>
</evidence>
<dbReference type="Proteomes" id="UP001059934">
    <property type="component" value="Chromosome"/>
</dbReference>
<dbReference type="PROSITE" id="PS00211">
    <property type="entry name" value="ABC_TRANSPORTER_1"/>
    <property type="match status" value="1"/>
</dbReference>